<dbReference type="AlphaFoldDB" id="A0A501PBJ1"/>
<reference evidence="2" key="1">
    <citation type="submission" date="2019-06" db="EMBL/GenBank/DDBJ databases">
        <title>The complete genome of Emcibacter congregatus ZYLT.</title>
        <authorList>
            <person name="Zhao Z."/>
        </authorList>
    </citation>
    <scope>NUCLEOTIDE SEQUENCE [LARGE SCALE GENOMIC DNA]</scope>
    <source>
        <strain evidence="2">MCCC 1A06723</strain>
    </source>
</reference>
<dbReference type="Proteomes" id="UP000319148">
    <property type="component" value="Unassembled WGS sequence"/>
</dbReference>
<dbReference type="InterPro" id="IPR029063">
    <property type="entry name" value="SAM-dependent_MTases_sf"/>
</dbReference>
<dbReference type="Gene3D" id="3.40.50.150">
    <property type="entry name" value="Vaccinia Virus protein VP39"/>
    <property type="match status" value="1"/>
</dbReference>
<name>A0A501PBJ1_9PROT</name>
<dbReference type="OrthoDB" id="5525831at2"/>
<organism evidence="1 2">
    <name type="scientific">Emcibacter nanhaiensis</name>
    <dbReference type="NCBI Taxonomy" id="1505037"/>
    <lineage>
        <taxon>Bacteria</taxon>
        <taxon>Pseudomonadati</taxon>
        <taxon>Pseudomonadota</taxon>
        <taxon>Alphaproteobacteria</taxon>
        <taxon>Emcibacterales</taxon>
        <taxon>Emcibacteraceae</taxon>
        <taxon>Emcibacter</taxon>
    </lineage>
</organism>
<dbReference type="InterPro" id="IPR010342">
    <property type="entry name" value="DUF938"/>
</dbReference>
<accession>A0A501PBJ1</accession>
<proteinExistence type="predicted"/>
<dbReference type="PANTHER" id="PTHR20974:SF0">
    <property type="entry name" value="UPF0585 PROTEIN CG18661"/>
    <property type="match status" value="1"/>
</dbReference>
<evidence type="ECO:0000313" key="2">
    <source>
        <dbReference type="Proteomes" id="UP000319148"/>
    </source>
</evidence>
<keyword evidence="2" id="KW-1185">Reference proteome</keyword>
<comment type="caution">
    <text evidence="1">The sequence shown here is derived from an EMBL/GenBank/DDBJ whole genome shotgun (WGS) entry which is preliminary data.</text>
</comment>
<protein>
    <submittedName>
        <fullName evidence="1">DUF938 domain-containing protein</fullName>
    </submittedName>
</protein>
<dbReference type="RefSeq" id="WP_139941883.1">
    <property type="nucleotide sequence ID" value="NZ_JBHSYP010000005.1"/>
</dbReference>
<dbReference type="SUPFAM" id="SSF53335">
    <property type="entry name" value="S-adenosyl-L-methionine-dependent methyltransferases"/>
    <property type="match status" value="1"/>
</dbReference>
<dbReference type="EMBL" id="VFIY01000018">
    <property type="protein sequence ID" value="TPD57568.1"/>
    <property type="molecule type" value="Genomic_DNA"/>
</dbReference>
<dbReference type="PANTHER" id="PTHR20974">
    <property type="entry name" value="UPF0585 PROTEIN CG18661"/>
    <property type="match status" value="1"/>
</dbReference>
<sequence>MGNVREKLSSPAAARNRDPILDVLKVTLPREGTVLEIASGTGEHAIHFTGSLTPLLWQPSDPDRACRHSIQGWWWDVQLNNILPPLNLDVRDDPWPVETTPPEQPITSIVCINMIHISPWEATESLMRGAGRILPKGGILYLYGPYKENGEHTAPSNEAFDRSLKERNPEWGVRNLEDVVAEAEKNGLTLLRTVDMPANNLSVIFEKN</sequence>
<dbReference type="Pfam" id="PF06080">
    <property type="entry name" value="DUF938"/>
    <property type="match status" value="1"/>
</dbReference>
<gene>
    <name evidence="1" type="ORF">FIV46_15755</name>
</gene>
<evidence type="ECO:0000313" key="1">
    <source>
        <dbReference type="EMBL" id="TPD57568.1"/>
    </source>
</evidence>